<dbReference type="PANTHER" id="PTHR30055">
    <property type="entry name" value="HTH-TYPE TRANSCRIPTIONAL REGULATOR RUTR"/>
    <property type="match status" value="1"/>
</dbReference>
<dbReference type="InterPro" id="IPR001647">
    <property type="entry name" value="HTH_TetR"/>
</dbReference>
<proteinExistence type="predicted"/>
<organism evidence="4">
    <name type="scientific">uncultured Solirubrobacteraceae bacterium</name>
    <dbReference type="NCBI Taxonomy" id="1162706"/>
    <lineage>
        <taxon>Bacteria</taxon>
        <taxon>Bacillati</taxon>
        <taxon>Actinomycetota</taxon>
        <taxon>Thermoleophilia</taxon>
        <taxon>Solirubrobacterales</taxon>
        <taxon>Solirubrobacteraceae</taxon>
        <taxon>environmental samples</taxon>
    </lineage>
</organism>
<protein>
    <submittedName>
        <fullName evidence="4">Transcriptional regulator, AcrR family</fullName>
    </submittedName>
</protein>
<gene>
    <name evidence="4" type="ORF">AVDCRST_MAG13-3301</name>
</gene>
<sequence length="212" mass="22757">MLAAVPMADPRPLLELTVLQGSGRAERSDAARNRERILRAAEELFATRGVANTSMDDIASCAKVGKGTLYRRFGDRGGLALALLNEREAAFQDEVLRGPPPLGPGAPAADRLRAFFAALCDLLDRHLDLIVDFETVSAGGRYRAGFYGVYHRHVAVLVAELAPEADTEALAHLLLAPFSGDLYLHLQRGAGVPRARLLPAMDHLVRGLGPGS</sequence>
<name>A0A6J4TCQ6_9ACTN</name>
<dbReference type="AlphaFoldDB" id="A0A6J4TCQ6"/>
<feature type="domain" description="HTH tetR-type" evidence="3">
    <location>
        <begin position="31"/>
        <end position="91"/>
    </location>
</feature>
<dbReference type="InterPro" id="IPR050109">
    <property type="entry name" value="HTH-type_TetR-like_transc_reg"/>
</dbReference>
<dbReference type="PANTHER" id="PTHR30055:SF209">
    <property type="entry name" value="POSSIBLE TRANSCRIPTIONAL REGULATORY PROTEIN (PROBABLY TETR-FAMILY)"/>
    <property type="match status" value="1"/>
</dbReference>
<dbReference type="GO" id="GO:0003700">
    <property type="term" value="F:DNA-binding transcription factor activity"/>
    <property type="evidence" value="ECO:0007669"/>
    <property type="project" value="TreeGrafter"/>
</dbReference>
<dbReference type="Pfam" id="PF00440">
    <property type="entry name" value="TetR_N"/>
    <property type="match status" value="1"/>
</dbReference>
<feature type="DNA-binding region" description="H-T-H motif" evidence="2">
    <location>
        <begin position="54"/>
        <end position="73"/>
    </location>
</feature>
<evidence type="ECO:0000256" key="1">
    <source>
        <dbReference type="ARBA" id="ARBA00023125"/>
    </source>
</evidence>
<dbReference type="InterPro" id="IPR009057">
    <property type="entry name" value="Homeodomain-like_sf"/>
</dbReference>
<dbReference type="PRINTS" id="PR00455">
    <property type="entry name" value="HTHTETR"/>
</dbReference>
<dbReference type="GO" id="GO:0000976">
    <property type="term" value="F:transcription cis-regulatory region binding"/>
    <property type="evidence" value="ECO:0007669"/>
    <property type="project" value="TreeGrafter"/>
</dbReference>
<dbReference type="PROSITE" id="PS50977">
    <property type="entry name" value="HTH_TETR_2"/>
    <property type="match status" value="1"/>
</dbReference>
<evidence type="ECO:0000259" key="3">
    <source>
        <dbReference type="PROSITE" id="PS50977"/>
    </source>
</evidence>
<dbReference type="InterPro" id="IPR036271">
    <property type="entry name" value="Tet_transcr_reg_TetR-rel_C_sf"/>
</dbReference>
<keyword evidence="1 2" id="KW-0238">DNA-binding</keyword>
<evidence type="ECO:0000313" key="4">
    <source>
        <dbReference type="EMBL" id="CAA9519773.1"/>
    </source>
</evidence>
<dbReference type="SUPFAM" id="SSF46689">
    <property type="entry name" value="Homeodomain-like"/>
    <property type="match status" value="1"/>
</dbReference>
<dbReference type="EMBL" id="CADCVO010000525">
    <property type="protein sequence ID" value="CAA9519773.1"/>
    <property type="molecule type" value="Genomic_DNA"/>
</dbReference>
<accession>A0A6J4TCQ6</accession>
<reference evidence="4" key="1">
    <citation type="submission" date="2020-02" db="EMBL/GenBank/DDBJ databases">
        <authorList>
            <person name="Meier V. D."/>
        </authorList>
    </citation>
    <scope>NUCLEOTIDE SEQUENCE</scope>
    <source>
        <strain evidence="4">AVDCRST_MAG13</strain>
    </source>
</reference>
<evidence type="ECO:0000256" key="2">
    <source>
        <dbReference type="PROSITE-ProRule" id="PRU00335"/>
    </source>
</evidence>
<dbReference type="SUPFAM" id="SSF48498">
    <property type="entry name" value="Tetracyclin repressor-like, C-terminal domain"/>
    <property type="match status" value="1"/>
</dbReference>
<dbReference type="Gene3D" id="1.10.357.10">
    <property type="entry name" value="Tetracycline Repressor, domain 2"/>
    <property type="match status" value="1"/>
</dbReference>